<evidence type="ECO:0000256" key="2">
    <source>
        <dbReference type="ARBA" id="ARBA00024195"/>
    </source>
</evidence>
<dbReference type="InterPro" id="IPR001254">
    <property type="entry name" value="Trypsin_dom"/>
</dbReference>
<proteinExistence type="inferred from homology"/>
<protein>
    <recommendedName>
        <fullName evidence="4">Peptidase S1 domain-containing protein</fullName>
    </recommendedName>
</protein>
<reference evidence="5 6" key="1">
    <citation type="journal article" date="2018" name="Gigascience">
        <title>Genomes of trombidid mites reveal novel predicted allergens and laterally-transferred genes associated with secondary metabolism.</title>
        <authorList>
            <person name="Dong X."/>
            <person name="Chaisiri K."/>
            <person name="Xia D."/>
            <person name="Armstrong S.D."/>
            <person name="Fang Y."/>
            <person name="Donnelly M.J."/>
            <person name="Kadowaki T."/>
            <person name="McGarry J.W."/>
            <person name="Darby A.C."/>
            <person name="Makepeace B.L."/>
        </authorList>
    </citation>
    <scope>NUCLEOTIDE SEQUENCE [LARGE SCALE GENOMIC DNA]</scope>
    <source>
        <strain evidence="5">UoL-WK</strain>
    </source>
</reference>
<evidence type="ECO:0000259" key="4">
    <source>
        <dbReference type="PROSITE" id="PS50240"/>
    </source>
</evidence>
<comment type="similarity">
    <text evidence="2">Belongs to the peptidase S1 family. CLIP subfamily.</text>
</comment>
<comment type="caution">
    <text evidence="5">The sequence shown here is derived from an EMBL/GenBank/DDBJ whole genome shotgun (WGS) entry which is preliminary data.</text>
</comment>
<gene>
    <name evidence="5" type="ORF">B4U79_07710</name>
</gene>
<keyword evidence="3" id="KW-0645">Protease</keyword>
<keyword evidence="6" id="KW-1185">Reference proteome</keyword>
<dbReference type="InterPro" id="IPR033116">
    <property type="entry name" value="TRYPSIN_SER"/>
</dbReference>
<dbReference type="Pfam" id="PF00089">
    <property type="entry name" value="Trypsin"/>
    <property type="match status" value="1"/>
</dbReference>
<dbReference type="FunFam" id="2.40.10.10:FF:000068">
    <property type="entry name" value="transmembrane protease serine 2"/>
    <property type="match status" value="1"/>
</dbReference>
<accession>A0A443RER5</accession>
<dbReference type="PROSITE" id="PS50240">
    <property type="entry name" value="TRYPSIN_DOM"/>
    <property type="match status" value="1"/>
</dbReference>
<evidence type="ECO:0000313" key="6">
    <source>
        <dbReference type="Proteomes" id="UP000285301"/>
    </source>
</evidence>
<dbReference type="InterPro" id="IPR018114">
    <property type="entry name" value="TRYPSIN_HIS"/>
</dbReference>
<keyword evidence="3" id="KW-0720">Serine protease</keyword>
<dbReference type="Gene3D" id="2.40.10.10">
    <property type="entry name" value="Trypsin-like serine proteases"/>
    <property type="match status" value="1"/>
</dbReference>
<dbReference type="InterPro" id="IPR043504">
    <property type="entry name" value="Peptidase_S1_PA_chymotrypsin"/>
</dbReference>
<dbReference type="STRING" id="1965070.A0A443RER5"/>
<dbReference type="InterPro" id="IPR001314">
    <property type="entry name" value="Peptidase_S1A"/>
</dbReference>
<feature type="domain" description="Peptidase S1" evidence="4">
    <location>
        <begin position="16"/>
        <end position="256"/>
    </location>
</feature>
<dbReference type="PANTHER" id="PTHR24256">
    <property type="entry name" value="TRYPTASE-RELATED"/>
    <property type="match status" value="1"/>
</dbReference>
<evidence type="ECO:0000256" key="1">
    <source>
        <dbReference type="ARBA" id="ARBA00023157"/>
    </source>
</evidence>
<dbReference type="PRINTS" id="PR00722">
    <property type="entry name" value="CHYMOTRYPSIN"/>
</dbReference>
<dbReference type="Proteomes" id="UP000285301">
    <property type="component" value="Unassembled WGS sequence"/>
</dbReference>
<dbReference type="GO" id="GO:0004252">
    <property type="term" value="F:serine-type endopeptidase activity"/>
    <property type="evidence" value="ECO:0007669"/>
    <property type="project" value="InterPro"/>
</dbReference>
<dbReference type="InterPro" id="IPR009003">
    <property type="entry name" value="Peptidase_S1_PA"/>
</dbReference>
<evidence type="ECO:0000313" key="5">
    <source>
        <dbReference type="EMBL" id="RWS13762.1"/>
    </source>
</evidence>
<dbReference type="InterPro" id="IPR051487">
    <property type="entry name" value="Ser/Thr_Proteases_Immune/Dev"/>
</dbReference>
<keyword evidence="3" id="KW-0378">Hydrolase</keyword>
<dbReference type="AlphaFoldDB" id="A0A443RER5"/>
<dbReference type="SUPFAM" id="SSF50494">
    <property type="entry name" value="Trypsin-like serine proteases"/>
    <property type="match status" value="1"/>
</dbReference>
<dbReference type="GO" id="GO:0006508">
    <property type="term" value="P:proteolysis"/>
    <property type="evidence" value="ECO:0007669"/>
    <property type="project" value="UniProtKB-KW"/>
</dbReference>
<organism evidence="5 6">
    <name type="scientific">Dinothrombium tinctorium</name>
    <dbReference type="NCBI Taxonomy" id="1965070"/>
    <lineage>
        <taxon>Eukaryota</taxon>
        <taxon>Metazoa</taxon>
        <taxon>Ecdysozoa</taxon>
        <taxon>Arthropoda</taxon>
        <taxon>Chelicerata</taxon>
        <taxon>Arachnida</taxon>
        <taxon>Acari</taxon>
        <taxon>Acariformes</taxon>
        <taxon>Trombidiformes</taxon>
        <taxon>Prostigmata</taxon>
        <taxon>Anystina</taxon>
        <taxon>Parasitengona</taxon>
        <taxon>Trombidioidea</taxon>
        <taxon>Trombidiidae</taxon>
        <taxon>Dinothrombium</taxon>
    </lineage>
</organism>
<dbReference type="PROSITE" id="PS00135">
    <property type="entry name" value="TRYPSIN_SER"/>
    <property type="match status" value="1"/>
</dbReference>
<sequence>MHLKCGVTEPSKILKVEGGYPVAEGKHPWAAAVDFHYEDGRVSFCGGSILNNRHVLTAAHCFKGKVKKIEVTIGTQDLIRGLKASIDVESFLIHENYVGPRSDYILNEEEMKNDIALLKLAIPIAFSRKVKPICLPPFRSLAEYPRLVFIGWGLTKAYGKHRSPVLQETVSREIPLVFCQHWWSNKLWHKQLCANGDGRTDTRRGDSGSPVIYESKLTRRSYIVGIVSFGHKFDLSIPSVYTRVSECLDWIYANTRDADYCTE</sequence>
<dbReference type="EMBL" id="NCKU01000889">
    <property type="protein sequence ID" value="RWS13762.1"/>
    <property type="molecule type" value="Genomic_DNA"/>
</dbReference>
<dbReference type="SMART" id="SM00020">
    <property type="entry name" value="Tryp_SPc"/>
    <property type="match status" value="1"/>
</dbReference>
<name>A0A443RER5_9ACAR</name>
<dbReference type="PROSITE" id="PS00134">
    <property type="entry name" value="TRYPSIN_HIS"/>
    <property type="match status" value="1"/>
</dbReference>
<dbReference type="OrthoDB" id="6380398at2759"/>
<evidence type="ECO:0000256" key="3">
    <source>
        <dbReference type="RuleBase" id="RU363034"/>
    </source>
</evidence>
<keyword evidence="1" id="KW-1015">Disulfide bond</keyword>
<dbReference type="CDD" id="cd00190">
    <property type="entry name" value="Tryp_SPc"/>
    <property type="match status" value="1"/>
</dbReference>